<dbReference type="GeneID" id="102968189"/>
<keyword evidence="4 5" id="KW-0539">Nucleus</keyword>
<dbReference type="KEGG" id="ptg:102968189"/>
<sequence>MADAEDGTLRPAGASAAPISFSFRRTAARGRLGPGDDASAAPEEKDFLKTVEGRELQSVKPSETPKELVIPLIQNGHRRQPPTQAPGPSTNTEALVEGVLSQAVKEIIEDSKKSLEERENSGIDPMLAIPMIQKGCLPNGEGADSEPRAETVPEEADYEAVPVEAYGLAMLRGMGWKPGEGIGRTFNQVVKPRVNSLRPKGLGLGANLTEVQALAPTGPHHLPKPDEEQEKDKEDQPQGLVPGGAVVVLSGPHRGLYGKVEGLDPDNVRAMVRLAVGSRMVTVSEYYLQPISQQEFDKNSLDLSQMRKTSSVQQNGTASSWKALRDQDLPSQQEDSQRKRKHLPDRQGEPAAKNEKAGPRSQHWLHRDLRVRFVDKLHKGGQYYNTKMTIEDVLSPDTCVCRTDQGQVLEGLREDMLETLVPKVQGNRVMVVLGPQAGKVGRLLDWDRVRSRAVVQLQRENQLVELHYDAVCQYLGPSDSDED</sequence>
<keyword evidence="5" id="KW-0508">mRNA splicing</keyword>
<evidence type="ECO:0000313" key="9">
    <source>
        <dbReference type="Proteomes" id="UP000675900"/>
    </source>
</evidence>
<gene>
    <name evidence="8" type="primary">GPKOW</name>
</gene>
<dbReference type="InterPro" id="IPR000467">
    <property type="entry name" value="G_patch_dom"/>
</dbReference>
<dbReference type="GO" id="GO:0003723">
    <property type="term" value="F:RNA binding"/>
    <property type="evidence" value="ECO:0007669"/>
    <property type="project" value="Ensembl"/>
</dbReference>
<evidence type="ECO:0000256" key="4">
    <source>
        <dbReference type="ARBA" id="ARBA00023242"/>
    </source>
</evidence>
<organism evidence="8 9">
    <name type="scientific">Panthera tigris altaica</name>
    <name type="common">Siberian tiger</name>
    <dbReference type="NCBI Taxonomy" id="74533"/>
    <lineage>
        <taxon>Eukaryota</taxon>
        <taxon>Metazoa</taxon>
        <taxon>Chordata</taxon>
        <taxon>Craniata</taxon>
        <taxon>Vertebrata</taxon>
        <taxon>Euteleostomi</taxon>
        <taxon>Mammalia</taxon>
        <taxon>Eutheria</taxon>
        <taxon>Laurasiatheria</taxon>
        <taxon>Carnivora</taxon>
        <taxon>Feliformia</taxon>
        <taxon>Felidae</taxon>
        <taxon>Pantherinae</taxon>
        <taxon>Panthera</taxon>
    </lineage>
</organism>
<dbReference type="Proteomes" id="UP000675900">
    <property type="component" value="Unassembled WGS sequence"/>
</dbReference>
<dbReference type="Pfam" id="PF00467">
    <property type="entry name" value="KOW"/>
    <property type="match status" value="1"/>
</dbReference>
<dbReference type="InterPro" id="IPR041993">
    <property type="entry name" value="GPKOW_KOW1"/>
</dbReference>
<dbReference type="Pfam" id="PF12656">
    <property type="entry name" value="G-patch_2"/>
    <property type="match status" value="1"/>
</dbReference>
<keyword evidence="5" id="KW-0507">mRNA processing</keyword>
<feature type="compositionally biased region" description="Basic and acidic residues" evidence="6">
    <location>
        <begin position="344"/>
        <end position="358"/>
    </location>
</feature>
<dbReference type="PANTHER" id="PTHR15818:SF2">
    <property type="entry name" value="G-PATCH DOMAIN AND KOW MOTIFS-CONTAINING PROTEIN"/>
    <property type="match status" value="1"/>
</dbReference>
<comment type="similarity">
    <text evidence="2 5">Belongs to the MOS2 family.</text>
</comment>
<name>A0A8C9M4Z0_PANTA</name>
<dbReference type="InterPro" id="IPR026822">
    <property type="entry name" value="Spp2/MOS2_G-patch"/>
</dbReference>
<dbReference type="SMART" id="SM00443">
    <property type="entry name" value="G_patch"/>
    <property type="match status" value="1"/>
</dbReference>
<dbReference type="CDD" id="cd13153">
    <property type="entry name" value="KOW_GPKOW_B"/>
    <property type="match status" value="1"/>
</dbReference>
<dbReference type="GO" id="GO:0005654">
    <property type="term" value="C:nucleoplasm"/>
    <property type="evidence" value="ECO:0007669"/>
    <property type="project" value="Ensembl"/>
</dbReference>
<feature type="region of interest" description="Disordered" evidence="6">
    <location>
        <begin position="307"/>
        <end position="361"/>
    </location>
</feature>
<dbReference type="InterPro" id="IPR045166">
    <property type="entry name" value="Spp2-like"/>
</dbReference>
<comment type="subcellular location">
    <subcellularLocation>
        <location evidence="1 5">Nucleus</location>
    </subcellularLocation>
</comment>
<dbReference type="CTD" id="27238"/>
<feature type="compositionally biased region" description="Polar residues" evidence="6">
    <location>
        <begin position="307"/>
        <end position="320"/>
    </location>
</feature>
<evidence type="ECO:0000313" key="8">
    <source>
        <dbReference type="Ensembl" id="ENSPTIP00000006502.1"/>
    </source>
</evidence>
<feature type="region of interest" description="Disordered" evidence="6">
    <location>
        <begin position="1"/>
        <end position="44"/>
    </location>
</feature>
<dbReference type="Gene3D" id="2.30.30.30">
    <property type="match status" value="2"/>
</dbReference>
<keyword evidence="9" id="KW-1185">Reference proteome</keyword>
<dbReference type="Ensembl" id="ENSPTIT00000010326.1">
    <property type="protein sequence ID" value="ENSPTIP00000006502.1"/>
    <property type="gene ID" value="ENSPTIG00000008398.1"/>
</dbReference>
<evidence type="ECO:0000259" key="7">
    <source>
        <dbReference type="PROSITE" id="PS50174"/>
    </source>
</evidence>
<evidence type="ECO:0000256" key="2">
    <source>
        <dbReference type="ARBA" id="ARBA00010966"/>
    </source>
</evidence>
<protein>
    <recommendedName>
        <fullName evidence="5">G-patch domain and KOW motifs-containing protein</fullName>
    </recommendedName>
</protein>
<feature type="region of interest" description="Disordered" evidence="6">
    <location>
        <begin position="216"/>
        <end position="242"/>
    </location>
</feature>
<reference evidence="8" key="1">
    <citation type="submission" date="2025-08" db="UniProtKB">
        <authorList>
            <consortium name="Ensembl"/>
        </authorList>
    </citation>
    <scope>IDENTIFICATION</scope>
</reference>
<dbReference type="InterPro" id="IPR005824">
    <property type="entry name" value="KOW"/>
</dbReference>
<accession>A0A8C9M4Z0</accession>
<reference evidence="8" key="2">
    <citation type="submission" date="2025-09" db="UniProtKB">
        <authorList>
            <consortium name="Ensembl"/>
        </authorList>
    </citation>
    <scope>IDENTIFICATION</scope>
</reference>
<dbReference type="PROSITE" id="PS50174">
    <property type="entry name" value="G_PATCH"/>
    <property type="match status" value="1"/>
</dbReference>
<evidence type="ECO:0000256" key="5">
    <source>
        <dbReference type="RuleBase" id="RU369096"/>
    </source>
</evidence>
<dbReference type="GO" id="GO:0005681">
    <property type="term" value="C:spliceosomal complex"/>
    <property type="evidence" value="ECO:0007669"/>
    <property type="project" value="Ensembl"/>
</dbReference>
<dbReference type="Pfam" id="PF25088">
    <property type="entry name" value="GPKOW_C"/>
    <property type="match status" value="1"/>
</dbReference>
<dbReference type="AlphaFoldDB" id="A0A8C9M4Z0"/>
<dbReference type="InterPro" id="IPR014722">
    <property type="entry name" value="Rib_uL2_dom2"/>
</dbReference>
<evidence type="ECO:0000256" key="1">
    <source>
        <dbReference type="ARBA" id="ARBA00004123"/>
    </source>
</evidence>
<dbReference type="PANTHER" id="PTHR15818">
    <property type="entry name" value="G PATCH AND KOW-CONTAINING"/>
    <property type="match status" value="1"/>
</dbReference>
<feature type="domain" description="G-patch" evidence="7">
    <location>
        <begin position="163"/>
        <end position="209"/>
    </location>
</feature>
<dbReference type="InterPro" id="IPR041994">
    <property type="entry name" value="GPKOW_KOW2"/>
</dbReference>
<dbReference type="GeneTree" id="ENSGT00390000015154"/>
<feature type="compositionally biased region" description="Basic and acidic residues" evidence="6">
    <location>
        <begin position="223"/>
        <end position="236"/>
    </location>
</feature>
<evidence type="ECO:0000256" key="6">
    <source>
        <dbReference type="SAM" id="MobiDB-lite"/>
    </source>
</evidence>
<keyword evidence="3" id="KW-0677">Repeat</keyword>
<proteinExistence type="inferred from homology"/>
<comment type="function">
    <text evidence="5">RNA-binding protein involved in pre-mRNA splicing.</text>
</comment>
<dbReference type="SMART" id="SM00739">
    <property type="entry name" value="KOW"/>
    <property type="match status" value="2"/>
</dbReference>
<dbReference type="CDD" id="cd13152">
    <property type="entry name" value="KOW_GPKOW_A"/>
    <property type="match status" value="1"/>
</dbReference>
<dbReference type="GO" id="GO:0000398">
    <property type="term" value="P:mRNA splicing, via spliceosome"/>
    <property type="evidence" value="ECO:0007669"/>
    <property type="project" value="UniProtKB-UniRule"/>
</dbReference>
<evidence type="ECO:0000256" key="3">
    <source>
        <dbReference type="ARBA" id="ARBA00022737"/>
    </source>
</evidence>